<dbReference type="AlphaFoldDB" id="A0A1G7JNF8"/>
<gene>
    <name evidence="1" type="ORF">SAMN05216218_1053</name>
</gene>
<proteinExistence type="predicted"/>
<evidence type="ECO:0000313" key="1">
    <source>
        <dbReference type="EMBL" id="SDF26477.1"/>
    </source>
</evidence>
<dbReference type="Proteomes" id="UP000199076">
    <property type="component" value="Unassembled WGS sequence"/>
</dbReference>
<dbReference type="STRING" id="660518.SAMN05216218_1053"/>
<keyword evidence="2" id="KW-1185">Reference proteome</keyword>
<organism evidence="1 2">
    <name type="scientific">Halorientalis regularis</name>
    <dbReference type="NCBI Taxonomy" id="660518"/>
    <lineage>
        <taxon>Archaea</taxon>
        <taxon>Methanobacteriati</taxon>
        <taxon>Methanobacteriota</taxon>
        <taxon>Stenosarchaea group</taxon>
        <taxon>Halobacteria</taxon>
        <taxon>Halobacteriales</taxon>
        <taxon>Haloarculaceae</taxon>
        <taxon>Halorientalis</taxon>
    </lineage>
</organism>
<sequence length="61" mass="7134">MDSRFNVGNAVIETLQLSFDSRKRVINCIDNLFFVSYVTIISFLYLLFRRNSKKVAQSIEI</sequence>
<accession>A0A1G7JNF8</accession>
<reference evidence="2" key="1">
    <citation type="submission" date="2016-10" db="EMBL/GenBank/DDBJ databases">
        <authorList>
            <person name="Varghese N."/>
            <person name="Submissions S."/>
        </authorList>
    </citation>
    <scope>NUCLEOTIDE SEQUENCE [LARGE SCALE GENOMIC DNA]</scope>
    <source>
        <strain evidence="2">IBRC-M 10760</strain>
    </source>
</reference>
<evidence type="ECO:0000313" key="2">
    <source>
        <dbReference type="Proteomes" id="UP000199076"/>
    </source>
</evidence>
<name>A0A1G7JNF8_9EURY</name>
<dbReference type="EMBL" id="FNBK01000005">
    <property type="protein sequence ID" value="SDF26477.1"/>
    <property type="molecule type" value="Genomic_DNA"/>
</dbReference>
<protein>
    <submittedName>
        <fullName evidence="1">Uncharacterized protein</fullName>
    </submittedName>
</protein>